<organism evidence="1 2">
    <name type="scientific">Nephila pilipes</name>
    <name type="common">Giant wood spider</name>
    <name type="synonym">Nephila maculata</name>
    <dbReference type="NCBI Taxonomy" id="299642"/>
    <lineage>
        <taxon>Eukaryota</taxon>
        <taxon>Metazoa</taxon>
        <taxon>Ecdysozoa</taxon>
        <taxon>Arthropoda</taxon>
        <taxon>Chelicerata</taxon>
        <taxon>Arachnida</taxon>
        <taxon>Araneae</taxon>
        <taxon>Araneomorphae</taxon>
        <taxon>Entelegynae</taxon>
        <taxon>Araneoidea</taxon>
        <taxon>Nephilidae</taxon>
        <taxon>Nephila</taxon>
    </lineage>
</organism>
<name>A0A8X6P3G6_NEPPI</name>
<comment type="caution">
    <text evidence="1">The sequence shown here is derived from an EMBL/GenBank/DDBJ whole genome shotgun (WGS) entry which is preliminary data.</text>
</comment>
<evidence type="ECO:0000313" key="2">
    <source>
        <dbReference type="Proteomes" id="UP000887013"/>
    </source>
</evidence>
<dbReference type="Proteomes" id="UP000887013">
    <property type="component" value="Unassembled WGS sequence"/>
</dbReference>
<reference evidence="1" key="1">
    <citation type="submission" date="2020-08" db="EMBL/GenBank/DDBJ databases">
        <title>Multicomponent nature underlies the extraordinary mechanical properties of spider dragline silk.</title>
        <authorList>
            <person name="Kono N."/>
            <person name="Nakamura H."/>
            <person name="Mori M."/>
            <person name="Yoshida Y."/>
            <person name="Ohtoshi R."/>
            <person name="Malay A.D."/>
            <person name="Moran D.A.P."/>
            <person name="Tomita M."/>
            <person name="Numata K."/>
            <person name="Arakawa K."/>
        </authorList>
    </citation>
    <scope>NUCLEOTIDE SEQUENCE</scope>
</reference>
<evidence type="ECO:0000313" key="1">
    <source>
        <dbReference type="EMBL" id="GFT48200.1"/>
    </source>
</evidence>
<proteinExistence type="predicted"/>
<accession>A0A8X6P3G6</accession>
<dbReference type="AlphaFoldDB" id="A0A8X6P3G6"/>
<gene>
    <name evidence="1" type="ORF">NPIL_472731</name>
</gene>
<keyword evidence="2" id="KW-1185">Reference proteome</keyword>
<protein>
    <submittedName>
        <fullName evidence="1">Uncharacterized protein</fullName>
    </submittedName>
</protein>
<dbReference type="EMBL" id="BMAW01064985">
    <property type="protein sequence ID" value="GFT48200.1"/>
    <property type="molecule type" value="Genomic_DNA"/>
</dbReference>
<sequence>MLELFLKGRSKRSRLLVSVWVRGTFWLADRKGFLPEGREDVAEREIQKGNFKTLTGSKLTLGERLQLAKERSQGVGRSSDAVAQRYPHEASTEYQVGGSEIRYEKVNRCPHRTVNDERRDDEQVSSQRYQENDGIKESFQVIFPPQRINRFFFEEIKLSEILFETIHFLLKVFISKWNIQMTHFEIFTESSTKI</sequence>